<protein>
    <submittedName>
        <fullName evidence="3">Uncharacterized protein</fullName>
    </submittedName>
</protein>
<gene>
    <name evidence="3" type="ORF">PGTUg99_028923</name>
</gene>
<evidence type="ECO:0000313" key="3">
    <source>
        <dbReference type="EMBL" id="KAA1121047.1"/>
    </source>
</evidence>
<feature type="chain" id="PRO_5022834529" evidence="2">
    <location>
        <begin position="19"/>
        <end position="83"/>
    </location>
</feature>
<feature type="region of interest" description="Disordered" evidence="1">
    <location>
        <begin position="48"/>
        <end position="83"/>
    </location>
</feature>
<dbReference type="AlphaFoldDB" id="A0A5B0R6D7"/>
<organism evidence="3 4">
    <name type="scientific">Puccinia graminis f. sp. tritici</name>
    <dbReference type="NCBI Taxonomy" id="56615"/>
    <lineage>
        <taxon>Eukaryota</taxon>
        <taxon>Fungi</taxon>
        <taxon>Dikarya</taxon>
        <taxon>Basidiomycota</taxon>
        <taxon>Pucciniomycotina</taxon>
        <taxon>Pucciniomycetes</taxon>
        <taxon>Pucciniales</taxon>
        <taxon>Pucciniaceae</taxon>
        <taxon>Puccinia</taxon>
    </lineage>
</organism>
<dbReference type="EMBL" id="VDEP01000240">
    <property type="protein sequence ID" value="KAA1121047.1"/>
    <property type="molecule type" value="Genomic_DNA"/>
</dbReference>
<dbReference type="Proteomes" id="UP000325313">
    <property type="component" value="Unassembled WGS sequence"/>
</dbReference>
<keyword evidence="2" id="KW-0732">Signal</keyword>
<evidence type="ECO:0000313" key="4">
    <source>
        <dbReference type="Proteomes" id="UP000325313"/>
    </source>
</evidence>
<accession>A0A5B0R6D7</accession>
<name>A0A5B0R6D7_PUCGR</name>
<feature type="compositionally biased region" description="Low complexity" evidence="1">
    <location>
        <begin position="52"/>
        <end position="75"/>
    </location>
</feature>
<comment type="caution">
    <text evidence="3">The sequence shown here is derived from an EMBL/GenBank/DDBJ whole genome shotgun (WGS) entry which is preliminary data.</text>
</comment>
<sequence length="83" mass="8955">MLSIFILVVAMIIEVLIAASILPVGYQIDYVGSNALLKSSQQKKRCSLNEQSSSNLISSNTNTNTSSNSSSTKSTKLPDRSIF</sequence>
<feature type="signal peptide" evidence="2">
    <location>
        <begin position="1"/>
        <end position="18"/>
    </location>
</feature>
<reference evidence="3 4" key="1">
    <citation type="submission" date="2019-05" db="EMBL/GenBank/DDBJ databases">
        <title>Emergence of the Ug99 lineage of the wheat stem rust pathogen through somatic hybridization.</title>
        <authorList>
            <person name="Li F."/>
            <person name="Upadhyaya N.M."/>
            <person name="Sperschneider J."/>
            <person name="Matny O."/>
            <person name="Nguyen-Phuc H."/>
            <person name="Mago R."/>
            <person name="Raley C."/>
            <person name="Miller M.E."/>
            <person name="Silverstein K.A.T."/>
            <person name="Henningsen E."/>
            <person name="Hirsch C.D."/>
            <person name="Visser B."/>
            <person name="Pretorius Z.A."/>
            <person name="Steffenson B.J."/>
            <person name="Schwessinger B."/>
            <person name="Dodds P.N."/>
            <person name="Figueroa M."/>
        </authorList>
    </citation>
    <scope>NUCLEOTIDE SEQUENCE [LARGE SCALE GENOMIC DNA]</scope>
    <source>
        <strain evidence="3 4">Ug99</strain>
    </source>
</reference>
<evidence type="ECO:0000256" key="1">
    <source>
        <dbReference type="SAM" id="MobiDB-lite"/>
    </source>
</evidence>
<evidence type="ECO:0000256" key="2">
    <source>
        <dbReference type="SAM" id="SignalP"/>
    </source>
</evidence>
<proteinExistence type="predicted"/>